<dbReference type="CDD" id="cd05289">
    <property type="entry name" value="MDR_like_2"/>
    <property type="match status" value="1"/>
</dbReference>
<dbReference type="SMART" id="SM00829">
    <property type="entry name" value="PKS_ER"/>
    <property type="match status" value="1"/>
</dbReference>
<accession>A0ABX6B324</accession>
<gene>
    <name evidence="2" type="ORF">CP972_29010</name>
</gene>
<dbReference type="InterPro" id="IPR020843">
    <property type="entry name" value="ER"/>
</dbReference>
<evidence type="ECO:0000313" key="2">
    <source>
        <dbReference type="EMBL" id="QEV09119.1"/>
    </source>
</evidence>
<organism evidence="2 3">
    <name type="scientific">Streptomyces prasinus</name>
    <dbReference type="NCBI Taxonomy" id="67345"/>
    <lineage>
        <taxon>Bacteria</taxon>
        <taxon>Bacillati</taxon>
        <taxon>Actinomycetota</taxon>
        <taxon>Actinomycetes</taxon>
        <taxon>Kitasatosporales</taxon>
        <taxon>Streptomycetaceae</taxon>
        <taxon>Streptomyces</taxon>
    </lineage>
</organism>
<dbReference type="Pfam" id="PF08240">
    <property type="entry name" value="ADH_N"/>
    <property type="match status" value="1"/>
</dbReference>
<keyword evidence="3" id="KW-1185">Reference proteome</keyword>
<reference evidence="2 3" key="1">
    <citation type="submission" date="2017-09" db="EMBL/GenBank/DDBJ databases">
        <authorList>
            <person name="Lee N."/>
            <person name="Cho B.-K."/>
        </authorList>
    </citation>
    <scope>NUCLEOTIDE SEQUENCE [LARGE SCALE GENOMIC DNA]</scope>
    <source>
        <strain evidence="2 3">ATCC 13879</strain>
    </source>
</reference>
<dbReference type="InterPro" id="IPR036291">
    <property type="entry name" value="NAD(P)-bd_dom_sf"/>
</dbReference>
<protein>
    <submittedName>
        <fullName evidence="2">NADP-dependent oxidoreductase</fullName>
    </submittedName>
</protein>
<dbReference type="PANTHER" id="PTHR44013">
    <property type="entry name" value="ZINC-TYPE ALCOHOL DEHYDROGENASE-LIKE PROTEIN C16A3.02C"/>
    <property type="match status" value="1"/>
</dbReference>
<dbReference type="InterPro" id="IPR052733">
    <property type="entry name" value="Chloroplast_QOR"/>
</dbReference>
<dbReference type="EMBL" id="CP023697">
    <property type="protein sequence ID" value="QEV09119.1"/>
    <property type="molecule type" value="Genomic_DNA"/>
</dbReference>
<dbReference type="InterPro" id="IPR013154">
    <property type="entry name" value="ADH-like_N"/>
</dbReference>
<dbReference type="RefSeq" id="WP_055607741.1">
    <property type="nucleotide sequence ID" value="NZ_CP023697.1"/>
</dbReference>
<dbReference type="Gene3D" id="3.40.50.720">
    <property type="entry name" value="NAD(P)-binding Rossmann-like Domain"/>
    <property type="match status" value="1"/>
</dbReference>
<dbReference type="SUPFAM" id="SSF51735">
    <property type="entry name" value="NAD(P)-binding Rossmann-fold domains"/>
    <property type="match status" value="1"/>
</dbReference>
<dbReference type="GeneID" id="95538521"/>
<sequence>MKAMRYHSYGAPDVLVFEDADRPTAGEGQVVLRVAGAAFNPVDASIRAGYFPEVFPLVLPHIPCYDVAGVITEVGEGVSGWNVGDAVVAWLPIASPGAAAEYAVAPADTLAHAPRTGEPADAAALPSVGLTAWQALFEHIGLKSGQSILINGAGGAVGGYAVQLAARAGAVVTATASPRSHDRVRSYGADRIVDYTATPLQEAVAGQRFDALLNLVFLDPEELARLVDLVVDGGAFANTIPPGLQDLDRGVRNLQVFGRSDAGRLAELVGLVDAGELKIHVARRRPLPELSAVHEAATAGELPGRTVLIP</sequence>
<dbReference type="InterPro" id="IPR011032">
    <property type="entry name" value="GroES-like_sf"/>
</dbReference>
<dbReference type="PANTHER" id="PTHR44013:SF1">
    <property type="entry name" value="ZINC-TYPE ALCOHOL DEHYDROGENASE-LIKE PROTEIN C16A3.02C"/>
    <property type="match status" value="1"/>
</dbReference>
<dbReference type="Gene3D" id="3.90.180.10">
    <property type="entry name" value="Medium-chain alcohol dehydrogenases, catalytic domain"/>
    <property type="match status" value="1"/>
</dbReference>
<name>A0ABX6B324_9ACTN</name>
<dbReference type="Pfam" id="PF13602">
    <property type="entry name" value="ADH_zinc_N_2"/>
    <property type="match status" value="1"/>
</dbReference>
<dbReference type="Proteomes" id="UP000326041">
    <property type="component" value="Chromosome"/>
</dbReference>
<evidence type="ECO:0000259" key="1">
    <source>
        <dbReference type="SMART" id="SM00829"/>
    </source>
</evidence>
<dbReference type="SUPFAM" id="SSF50129">
    <property type="entry name" value="GroES-like"/>
    <property type="match status" value="1"/>
</dbReference>
<feature type="domain" description="Enoyl reductase (ER)" evidence="1">
    <location>
        <begin position="10"/>
        <end position="308"/>
    </location>
</feature>
<evidence type="ECO:0000313" key="3">
    <source>
        <dbReference type="Proteomes" id="UP000326041"/>
    </source>
</evidence>
<proteinExistence type="predicted"/>